<dbReference type="PROSITE" id="PS50885">
    <property type="entry name" value="HAMP"/>
    <property type="match status" value="1"/>
</dbReference>
<keyword evidence="4 10" id="KW-0812">Transmembrane</keyword>
<dbReference type="CDD" id="cd12912">
    <property type="entry name" value="PDC2_MCP_like"/>
    <property type="match status" value="1"/>
</dbReference>
<dbReference type="FunFam" id="1.10.287.950:FF:000001">
    <property type="entry name" value="Methyl-accepting chemotaxis sensory transducer"/>
    <property type="match status" value="1"/>
</dbReference>
<feature type="domain" description="HAMP" evidence="12">
    <location>
        <begin position="304"/>
        <end position="357"/>
    </location>
</feature>
<comment type="similarity">
    <text evidence="8">Belongs to the methyl-accepting chemotaxis (MCP) protein family.</text>
</comment>
<evidence type="ECO:0000256" key="7">
    <source>
        <dbReference type="ARBA" id="ARBA00023224"/>
    </source>
</evidence>
<dbReference type="InterPro" id="IPR003660">
    <property type="entry name" value="HAMP_dom"/>
</dbReference>
<dbReference type="GO" id="GO:0005886">
    <property type="term" value="C:plasma membrane"/>
    <property type="evidence" value="ECO:0007669"/>
    <property type="project" value="UniProtKB-SubCell"/>
</dbReference>
<comment type="subcellular location">
    <subcellularLocation>
        <location evidence="1">Cell membrane</location>
        <topology evidence="1">Multi-pass membrane protein</topology>
    </subcellularLocation>
</comment>
<evidence type="ECO:0000259" key="12">
    <source>
        <dbReference type="PROSITE" id="PS50885"/>
    </source>
</evidence>
<evidence type="ECO:0000256" key="4">
    <source>
        <dbReference type="ARBA" id="ARBA00022692"/>
    </source>
</evidence>
<keyword evidence="5 10" id="KW-1133">Transmembrane helix</keyword>
<gene>
    <name evidence="13" type="ORF">BSPP4475_00690</name>
</gene>
<dbReference type="PANTHER" id="PTHR32089">
    <property type="entry name" value="METHYL-ACCEPTING CHEMOTAXIS PROTEIN MCPB"/>
    <property type="match status" value="1"/>
</dbReference>
<sequence length="662" mass="71295">MFVFGKLRNKLIVWFLVVAIIPLIGTSLYITTSSSEIITDKQRQSYIDLAKSTAVAMDQYLDRRMTEIQVLARSSDIQSTDAAAKNLFIRSFTEEMKIFDGNTFISPDGKVSADTFPTSVGIDLSERPFFKEGMAGKASYSDIVIAKTTGKRSIVVASPVKNQNGQILGVLTGLVNVDQFTETFLQHLNLGNGGYAILVDNKGLIQAHPNEELIGKAVEEAGLPQGLAEFLKHGGSETASYTYTDAGSEYMVAYAPIATTNYGLFLHIPVQSITSAVSALNTNIAVIVLIVSVLVIALAFAVSLRITRPIMEVASVTKRISDGELTVEPLRIRTQDEIGQLSQAVNAMVDNLRTIIQQMNASAENLAASAEQLTVNAEHTSKATEQIATTIQEVAYGAERQVQSVEESVRAIQDVSSGVQQIATNAENAADSALRASQIAIDGNQTIQTVAKQMQSINETVNQIALIVKRLGESSQEIGQIVQVITDIAEQTNLLSLNAAIEAARAGEQGRGFAVVANEVRKLAEQSAQSAQQIEQLILAIQQESDLAVQSMEKGTKEVALGLEVVNDAGKSFEQIQYSVTHTADQIQKVKDHSRQMTAGTEQVVQLVTQIAEVAESSAEGTQSVSAATEEQLASMEEVTSSASSLARIAEELQAHVKRFKI</sequence>
<name>A0AA48RFK1_9BACL</name>
<protein>
    <submittedName>
        <fullName evidence="13">Chemotaxis protein</fullName>
    </submittedName>
</protein>
<dbReference type="RefSeq" id="WP_171563999.1">
    <property type="nucleotide sequence ID" value="NZ_JAUSVZ010000011.1"/>
</dbReference>
<dbReference type="PROSITE" id="PS50111">
    <property type="entry name" value="CHEMOTAXIS_TRANSDUC_2"/>
    <property type="match status" value="1"/>
</dbReference>
<dbReference type="GO" id="GO:0007165">
    <property type="term" value="P:signal transduction"/>
    <property type="evidence" value="ECO:0007669"/>
    <property type="project" value="UniProtKB-KW"/>
</dbReference>
<keyword evidence="14" id="KW-1185">Reference proteome</keyword>
<dbReference type="CDD" id="cd06225">
    <property type="entry name" value="HAMP"/>
    <property type="match status" value="1"/>
</dbReference>
<evidence type="ECO:0000256" key="2">
    <source>
        <dbReference type="ARBA" id="ARBA00022475"/>
    </source>
</evidence>
<evidence type="ECO:0000313" key="13">
    <source>
        <dbReference type="EMBL" id="CAJ1000840.1"/>
    </source>
</evidence>
<dbReference type="Pfam" id="PF02743">
    <property type="entry name" value="dCache_1"/>
    <property type="match status" value="1"/>
</dbReference>
<organism evidence="13 14">
    <name type="scientific">Brevibacillus aydinogluensis</name>
    <dbReference type="NCBI Taxonomy" id="927786"/>
    <lineage>
        <taxon>Bacteria</taxon>
        <taxon>Bacillati</taxon>
        <taxon>Bacillota</taxon>
        <taxon>Bacilli</taxon>
        <taxon>Bacillales</taxon>
        <taxon>Paenibacillaceae</taxon>
        <taxon>Brevibacillus</taxon>
    </lineage>
</organism>
<evidence type="ECO:0000256" key="1">
    <source>
        <dbReference type="ARBA" id="ARBA00004651"/>
    </source>
</evidence>
<dbReference type="Pfam" id="PF00672">
    <property type="entry name" value="HAMP"/>
    <property type="match status" value="1"/>
</dbReference>
<dbReference type="InterPro" id="IPR033479">
    <property type="entry name" value="dCache_1"/>
</dbReference>
<keyword evidence="3" id="KW-0145">Chemotaxis</keyword>
<feature type="transmembrane region" description="Helical" evidence="10">
    <location>
        <begin position="284"/>
        <end position="304"/>
    </location>
</feature>
<evidence type="ECO:0000256" key="8">
    <source>
        <dbReference type="ARBA" id="ARBA00029447"/>
    </source>
</evidence>
<dbReference type="SUPFAM" id="SSF103190">
    <property type="entry name" value="Sensory domain-like"/>
    <property type="match status" value="2"/>
</dbReference>
<evidence type="ECO:0000313" key="14">
    <source>
        <dbReference type="Proteomes" id="UP001189619"/>
    </source>
</evidence>
<dbReference type="Pfam" id="PF00015">
    <property type="entry name" value="MCPsignal"/>
    <property type="match status" value="1"/>
</dbReference>
<dbReference type="Gene3D" id="6.10.340.10">
    <property type="match status" value="1"/>
</dbReference>
<dbReference type="SMART" id="SM00304">
    <property type="entry name" value="HAMP"/>
    <property type="match status" value="1"/>
</dbReference>
<dbReference type="InterPro" id="IPR004089">
    <property type="entry name" value="MCPsignal_dom"/>
</dbReference>
<dbReference type="KEGG" id="bayd:BSPP4475_00690"/>
<dbReference type="PANTHER" id="PTHR32089:SF112">
    <property type="entry name" value="LYSOZYME-LIKE PROTEIN-RELATED"/>
    <property type="match status" value="1"/>
</dbReference>
<dbReference type="Proteomes" id="UP001189619">
    <property type="component" value="Chromosome"/>
</dbReference>
<feature type="domain" description="Methyl-accepting transducer" evidence="11">
    <location>
        <begin position="376"/>
        <end position="612"/>
    </location>
</feature>
<dbReference type="CDD" id="cd11386">
    <property type="entry name" value="MCP_signal"/>
    <property type="match status" value="1"/>
</dbReference>
<evidence type="ECO:0000256" key="6">
    <source>
        <dbReference type="ARBA" id="ARBA00023136"/>
    </source>
</evidence>
<dbReference type="SUPFAM" id="SSF58104">
    <property type="entry name" value="Methyl-accepting chemotaxis protein (MCP) signaling domain"/>
    <property type="match status" value="1"/>
</dbReference>
<evidence type="ECO:0000256" key="10">
    <source>
        <dbReference type="SAM" id="Phobius"/>
    </source>
</evidence>
<reference evidence="13" key="1">
    <citation type="submission" date="2023-07" db="EMBL/GenBank/DDBJ databases">
        <authorList>
            <person name="Ivanov I."/>
            <person name="Teneva D."/>
            <person name="Stoikov I."/>
        </authorList>
    </citation>
    <scope>NUCLEOTIDE SEQUENCE</scope>
    <source>
        <strain evidence="13">4475</strain>
    </source>
</reference>
<keyword evidence="2" id="KW-1003">Cell membrane</keyword>
<evidence type="ECO:0000259" key="11">
    <source>
        <dbReference type="PROSITE" id="PS50111"/>
    </source>
</evidence>
<evidence type="ECO:0000256" key="5">
    <source>
        <dbReference type="ARBA" id="ARBA00022989"/>
    </source>
</evidence>
<accession>A0AA48RFK1</accession>
<dbReference type="InterPro" id="IPR029151">
    <property type="entry name" value="Sensor-like_sf"/>
</dbReference>
<dbReference type="GO" id="GO:0006935">
    <property type="term" value="P:chemotaxis"/>
    <property type="evidence" value="ECO:0007669"/>
    <property type="project" value="UniProtKB-KW"/>
</dbReference>
<dbReference type="SMART" id="SM00283">
    <property type="entry name" value="MA"/>
    <property type="match status" value="1"/>
</dbReference>
<evidence type="ECO:0000256" key="9">
    <source>
        <dbReference type="PROSITE-ProRule" id="PRU00284"/>
    </source>
</evidence>
<evidence type="ECO:0000256" key="3">
    <source>
        <dbReference type="ARBA" id="ARBA00022500"/>
    </source>
</evidence>
<dbReference type="AlphaFoldDB" id="A0AA48RFK1"/>
<keyword evidence="7 9" id="KW-0807">Transducer</keyword>
<dbReference type="Gene3D" id="1.10.287.950">
    <property type="entry name" value="Methyl-accepting chemotaxis protein"/>
    <property type="match status" value="1"/>
</dbReference>
<dbReference type="EMBL" id="OY569118">
    <property type="protein sequence ID" value="CAJ1000840.1"/>
    <property type="molecule type" value="Genomic_DNA"/>
</dbReference>
<feature type="transmembrane region" description="Helical" evidence="10">
    <location>
        <begin position="12"/>
        <end position="30"/>
    </location>
</feature>
<keyword evidence="6 10" id="KW-0472">Membrane</keyword>
<proteinExistence type="inferred from homology"/>
<dbReference type="CDD" id="cd12914">
    <property type="entry name" value="PDC1_DGC_like"/>
    <property type="match status" value="1"/>
</dbReference>
<dbReference type="Gene3D" id="3.30.450.20">
    <property type="entry name" value="PAS domain"/>
    <property type="match status" value="2"/>
</dbReference>